<evidence type="ECO:0000256" key="1">
    <source>
        <dbReference type="SAM" id="Phobius"/>
    </source>
</evidence>
<feature type="transmembrane region" description="Helical" evidence="1">
    <location>
        <begin position="43"/>
        <end position="65"/>
    </location>
</feature>
<keyword evidence="1" id="KW-0812">Transmembrane</keyword>
<dbReference type="EMBL" id="PXYL01000023">
    <property type="protein sequence ID" value="PSJ55657.1"/>
    <property type="molecule type" value="Genomic_DNA"/>
</dbReference>
<reference evidence="2 3" key="1">
    <citation type="submission" date="2018-03" db="EMBL/GenBank/DDBJ databases">
        <title>The draft genome of Mesorhizobium soli JCM 19897.</title>
        <authorList>
            <person name="Li L."/>
            <person name="Liu L."/>
            <person name="Liang L."/>
            <person name="Wang T."/>
            <person name="Zhang X."/>
        </authorList>
    </citation>
    <scope>NUCLEOTIDE SEQUENCE [LARGE SCALE GENOMIC DNA]</scope>
    <source>
        <strain evidence="2 3">JCM 19897</strain>
    </source>
</reference>
<keyword evidence="1" id="KW-1133">Transmembrane helix</keyword>
<accession>A0A2P7RZJ0</accession>
<dbReference type="Proteomes" id="UP000240653">
    <property type="component" value="Unassembled WGS sequence"/>
</dbReference>
<dbReference type="OrthoDB" id="7873824at2"/>
<dbReference type="InterPro" id="IPR010664">
    <property type="entry name" value="LipoPS_assembly_LptC-rel"/>
</dbReference>
<evidence type="ECO:0000313" key="2">
    <source>
        <dbReference type="EMBL" id="PSJ55657.1"/>
    </source>
</evidence>
<dbReference type="RefSeq" id="WP_106727017.1">
    <property type="nucleotide sequence ID" value="NZ_PXYL01000023.1"/>
</dbReference>
<keyword evidence="1" id="KW-0472">Membrane</keyword>
<organism evidence="2 3">
    <name type="scientific">Pseudaminobacter soli</name>
    <name type="common">ex Li et al. 2025</name>
    <dbReference type="NCBI Taxonomy" id="1295366"/>
    <lineage>
        <taxon>Bacteria</taxon>
        <taxon>Pseudomonadati</taxon>
        <taxon>Pseudomonadota</taxon>
        <taxon>Alphaproteobacteria</taxon>
        <taxon>Hyphomicrobiales</taxon>
        <taxon>Phyllobacteriaceae</taxon>
        <taxon>Pseudaminobacter</taxon>
    </lineage>
</organism>
<dbReference type="AlphaFoldDB" id="A0A2P7RZJ0"/>
<proteinExistence type="predicted"/>
<comment type="caution">
    <text evidence="2">The sequence shown here is derived from an EMBL/GenBank/DDBJ whole genome shotgun (WGS) entry which is preliminary data.</text>
</comment>
<gene>
    <name evidence="2" type="ORF">C7I85_26550</name>
</gene>
<evidence type="ECO:0000313" key="3">
    <source>
        <dbReference type="Proteomes" id="UP000240653"/>
    </source>
</evidence>
<keyword evidence="3" id="KW-1185">Reference proteome</keyword>
<sequence length="240" mass="25679">MARPTETTSDDTAFASASAAIATSVRERSAFERAQRHSTRVRLLKGALPALAVLMAVGFVVYSYVVTPAAVALTADGSAYADGKLVMANPKLEGFTKDSRPYQMKASRAVQDPKNEAIVQLEGIAAKLPISNDNWAMIDTSQGVYNREANTLNIPAEILITTADGMVAKLKSAFLDIAKGGMKTDDPIDIQAKGTKITSDSMSILENGKVLVFEKRVRMNIDPTQVKAEQNSSGGQNVVQ</sequence>
<protein>
    <submittedName>
        <fullName evidence="2">LPS export ABC transporter periplasmic protein LptC</fullName>
    </submittedName>
</protein>
<dbReference type="Pfam" id="PF06835">
    <property type="entry name" value="LptC"/>
    <property type="match status" value="1"/>
</dbReference>
<name>A0A2P7RZJ0_9HYPH</name>